<evidence type="ECO:0000313" key="10">
    <source>
        <dbReference type="Proteomes" id="UP000683925"/>
    </source>
</evidence>
<dbReference type="SMART" id="SM00220">
    <property type="entry name" value="S_TKc"/>
    <property type="match status" value="1"/>
</dbReference>
<dbReference type="Pfam" id="PF00069">
    <property type="entry name" value="Pkinase"/>
    <property type="match status" value="1"/>
</dbReference>
<organism evidence="9 10">
    <name type="scientific">Paramecium octaurelia</name>
    <dbReference type="NCBI Taxonomy" id="43137"/>
    <lineage>
        <taxon>Eukaryota</taxon>
        <taxon>Sar</taxon>
        <taxon>Alveolata</taxon>
        <taxon>Ciliophora</taxon>
        <taxon>Intramacronucleata</taxon>
        <taxon>Oligohymenophorea</taxon>
        <taxon>Peniculida</taxon>
        <taxon>Parameciidae</taxon>
        <taxon>Paramecium</taxon>
    </lineage>
</organism>
<keyword evidence="2" id="KW-0808">Transferase</keyword>
<reference evidence="9" key="1">
    <citation type="submission" date="2021-01" db="EMBL/GenBank/DDBJ databases">
        <authorList>
            <consortium name="Genoscope - CEA"/>
            <person name="William W."/>
        </authorList>
    </citation>
    <scope>NUCLEOTIDE SEQUENCE</scope>
</reference>
<name>A0A8S1WDM7_PAROT</name>
<keyword evidence="10" id="KW-1185">Reference proteome</keyword>
<gene>
    <name evidence="9" type="ORF">POCTA_138.1.T0880196</name>
</gene>
<dbReference type="PANTHER" id="PTHR24345:SF0">
    <property type="entry name" value="CELL CYCLE SERINE_THREONINE-PROTEIN KINASE CDC5_MSD2"/>
    <property type="match status" value="1"/>
</dbReference>
<evidence type="ECO:0000256" key="6">
    <source>
        <dbReference type="PROSITE-ProRule" id="PRU10141"/>
    </source>
</evidence>
<dbReference type="OrthoDB" id="426518at2759"/>
<dbReference type="PROSITE" id="PS00107">
    <property type="entry name" value="PROTEIN_KINASE_ATP"/>
    <property type="match status" value="1"/>
</dbReference>
<proteinExistence type="inferred from homology"/>
<feature type="binding site" evidence="6">
    <location>
        <position position="140"/>
    </location>
    <ligand>
        <name>ATP</name>
        <dbReference type="ChEBI" id="CHEBI:30616"/>
    </ligand>
</feature>
<dbReference type="OMA" id="LYASKCI"/>
<keyword evidence="3 6" id="KW-0547">Nucleotide-binding</keyword>
<dbReference type="PANTHER" id="PTHR24345">
    <property type="entry name" value="SERINE/THREONINE-PROTEIN KINASE PLK"/>
    <property type="match status" value="1"/>
</dbReference>
<keyword evidence="1 7" id="KW-0723">Serine/threonine-protein kinase</keyword>
<evidence type="ECO:0000256" key="1">
    <source>
        <dbReference type="ARBA" id="ARBA00022527"/>
    </source>
</evidence>
<dbReference type="EMBL" id="CAJJDP010000087">
    <property type="protein sequence ID" value="CAD8186762.1"/>
    <property type="molecule type" value="Genomic_DNA"/>
</dbReference>
<keyword evidence="5 6" id="KW-0067">ATP-binding</keyword>
<evidence type="ECO:0000259" key="8">
    <source>
        <dbReference type="PROSITE" id="PS50011"/>
    </source>
</evidence>
<protein>
    <recommendedName>
        <fullName evidence="8">Protein kinase domain-containing protein</fullName>
    </recommendedName>
</protein>
<evidence type="ECO:0000256" key="7">
    <source>
        <dbReference type="RuleBase" id="RU000304"/>
    </source>
</evidence>
<dbReference type="GO" id="GO:0004674">
    <property type="term" value="F:protein serine/threonine kinase activity"/>
    <property type="evidence" value="ECO:0007669"/>
    <property type="project" value="UniProtKB-KW"/>
</dbReference>
<dbReference type="AlphaFoldDB" id="A0A8S1WDM7"/>
<accession>A0A8S1WDM7</accession>
<dbReference type="InterPro" id="IPR000719">
    <property type="entry name" value="Prot_kinase_dom"/>
</dbReference>
<dbReference type="FunFam" id="3.30.200.20:FF:000683">
    <property type="entry name" value="Uncharacterized protein"/>
    <property type="match status" value="1"/>
</dbReference>
<dbReference type="InterPro" id="IPR017441">
    <property type="entry name" value="Protein_kinase_ATP_BS"/>
</dbReference>
<evidence type="ECO:0000256" key="3">
    <source>
        <dbReference type="ARBA" id="ARBA00022741"/>
    </source>
</evidence>
<dbReference type="PROSITE" id="PS50011">
    <property type="entry name" value="PROTEIN_KINASE_DOM"/>
    <property type="match status" value="1"/>
</dbReference>
<dbReference type="GO" id="GO:0005634">
    <property type="term" value="C:nucleus"/>
    <property type="evidence" value="ECO:0007669"/>
    <property type="project" value="TreeGrafter"/>
</dbReference>
<sequence>MQQEISKASFQMQCQRKHFIKDKQYHLLIDDDRIKISETVDFQYSKYLLDLNFESLIYWKADQDQLVAFGVMYNKTLKWFHADSFDLQHLYKYLCGRVFFGNISSIYENKEMLGSGASSKVYRVVNKLTHSLYASKCIRKDYIYKREDKERYNRMIQEIELMRKLDHETLVKMIDIFEGEKSFYIILELLQGESLHTFFKKHSLTLTQIRQIISRCLQALCYLDLNNIIHRDLKLENVVLKEQGKVESVKIIDFGLAIYTSNNQRQLCGTPGYIAPEMFIEKYPYTTKVDIFSLGAIFYKLLCKKPLFHGNTSEEILENNKKFLWNNHLKNCSDETIDLIKQMLQRDPNKRISAYQALQHPFFGERFIEQGIAEESPHEIVKTFPLIKPMQIINSNDNIPEIKIQAIRGGQQSFDQSLGSNYFPSFDEGYQKPKNGSDHIIE</sequence>
<evidence type="ECO:0000256" key="4">
    <source>
        <dbReference type="ARBA" id="ARBA00022777"/>
    </source>
</evidence>
<evidence type="ECO:0000256" key="5">
    <source>
        <dbReference type="ARBA" id="ARBA00022840"/>
    </source>
</evidence>
<feature type="domain" description="Protein kinase" evidence="8">
    <location>
        <begin position="107"/>
        <end position="363"/>
    </location>
</feature>
<evidence type="ECO:0000256" key="2">
    <source>
        <dbReference type="ARBA" id="ARBA00022679"/>
    </source>
</evidence>
<dbReference type="GO" id="GO:0005524">
    <property type="term" value="F:ATP binding"/>
    <property type="evidence" value="ECO:0007669"/>
    <property type="project" value="UniProtKB-UniRule"/>
</dbReference>
<evidence type="ECO:0000313" key="9">
    <source>
        <dbReference type="EMBL" id="CAD8186762.1"/>
    </source>
</evidence>
<dbReference type="Proteomes" id="UP000683925">
    <property type="component" value="Unassembled WGS sequence"/>
</dbReference>
<keyword evidence="4" id="KW-0418">Kinase</keyword>
<dbReference type="FunFam" id="1.10.510.10:FF:000945">
    <property type="entry name" value="Uncharacterized protein"/>
    <property type="match status" value="1"/>
</dbReference>
<comment type="similarity">
    <text evidence="7">Belongs to the protein kinase superfamily.</text>
</comment>
<dbReference type="InterPro" id="IPR008271">
    <property type="entry name" value="Ser/Thr_kinase_AS"/>
</dbReference>
<dbReference type="PROSITE" id="PS00108">
    <property type="entry name" value="PROTEIN_KINASE_ST"/>
    <property type="match status" value="1"/>
</dbReference>
<comment type="caution">
    <text evidence="9">The sequence shown here is derived from an EMBL/GenBank/DDBJ whole genome shotgun (WGS) entry which is preliminary data.</text>
</comment>